<keyword evidence="3" id="KW-0784">Thiamine biosynthesis</keyword>
<dbReference type="STRING" id="3827.A0A3Q7X6K9"/>
<evidence type="ECO:0000256" key="2">
    <source>
        <dbReference type="ARBA" id="ARBA00022723"/>
    </source>
</evidence>
<keyword evidence="6" id="KW-1185">Reference proteome</keyword>
<dbReference type="GO" id="GO:0046872">
    <property type="term" value="F:metal ion binding"/>
    <property type="evidence" value="ECO:0007669"/>
    <property type="project" value="UniProtKB-KW"/>
</dbReference>
<organism evidence="6 7">
    <name type="scientific">Cicer arietinum</name>
    <name type="common">Chickpea</name>
    <name type="synonym">Garbanzo</name>
    <dbReference type="NCBI Taxonomy" id="3827"/>
    <lineage>
        <taxon>Eukaryota</taxon>
        <taxon>Viridiplantae</taxon>
        <taxon>Streptophyta</taxon>
        <taxon>Embryophyta</taxon>
        <taxon>Tracheophyta</taxon>
        <taxon>Spermatophyta</taxon>
        <taxon>Magnoliopsida</taxon>
        <taxon>eudicotyledons</taxon>
        <taxon>Gunneridae</taxon>
        <taxon>Pentapetalae</taxon>
        <taxon>rosids</taxon>
        <taxon>fabids</taxon>
        <taxon>Fabales</taxon>
        <taxon>Fabaceae</taxon>
        <taxon>Papilionoideae</taxon>
        <taxon>50 kb inversion clade</taxon>
        <taxon>NPAAA clade</taxon>
        <taxon>Hologalegina</taxon>
        <taxon>IRL clade</taxon>
        <taxon>Cicereae</taxon>
        <taxon>Cicer</taxon>
    </lineage>
</organism>
<accession>A0A3Q7X6K9</accession>
<reference evidence="7" key="2">
    <citation type="submission" date="2025-08" db="UniProtKB">
        <authorList>
            <consortium name="RefSeq"/>
        </authorList>
    </citation>
    <scope>IDENTIFICATION</scope>
    <source>
        <tissue evidence="7">Etiolated seedlings</tissue>
    </source>
</reference>
<dbReference type="Pfam" id="PF01946">
    <property type="entry name" value="Thi4"/>
    <property type="match status" value="1"/>
</dbReference>
<evidence type="ECO:0000256" key="3">
    <source>
        <dbReference type="ARBA" id="ARBA00022977"/>
    </source>
</evidence>
<keyword evidence="5" id="KW-0520">NAD</keyword>
<gene>
    <name evidence="7" type="primary">LOC101509720</name>
</gene>
<dbReference type="PANTHER" id="PTHR43422:SF16">
    <property type="entry name" value="THIAMINE THIAZOLE SYNTHASE, CHLOROPLASTIC"/>
    <property type="match status" value="1"/>
</dbReference>
<protein>
    <submittedName>
        <fullName evidence="7">Thiamine thiazole synthase, chloroplastic-like</fullName>
    </submittedName>
</protein>
<sequence>MSLNTHHLHSFKFEPIEESTVSREMPRCYVTDMVTYIDIVILGASSFGLSCAYELSKNLNISIAIIEQFVSPGGGVWLGGQLFSVMVVRQLAHLFLEKIEADYDKREEYFLIKHAALFTSTILSKLLVRSNVKLFNDVAVEDLIVKEGRVGGVVMNWTLVSIKHDKQSCMNPHVMEAKVVVSSCGHDGPFGASGLKMFERVGMIDFVRGINSLDMNTSEDVIVCLTKEIVSGIIIIGMEVAEMYGTPRVGPTFRALMISGQKTAHLTLKALGRTMQLMEHQLNRFCF</sequence>
<evidence type="ECO:0000313" key="6">
    <source>
        <dbReference type="Proteomes" id="UP000087171"/>
    </source>
</evidence>
<dbReference type="AlphaFoldDB" id="A0A3Q7X6K9"/>
<evidence type="ECO:0000256" key="1">
    <source>
        <dbReference type="ARBA" id="ARBA00022679"/>
    </source>
</evidence>
<proteinExistence type="predicted"/>
<dbReference type="InterPro" id="IPR002922">
    <property type="entry name" value="Thi4_fam"/>
</dbReference>
<dbReference type="Proteomes" id="UP000087171">
    <property type="component" value="Chromosome Ca4"/>
</dbReference>
<name>A0A3Q7X6K9_CICAR</name>
<dbReference type="OrthoDB" id="410463at2759"/>
<dbReference type="SUPFAM" id="SSF51905">
    <property type="entry name" value="FAD/NAD(P)-binding domain"/>
    <property type="match status" value="1"/>
</dbReference>
<keyword evidence="4" id="KW-0408">Iron</keyword>
<dbReference type="Gene3D" id="3.50.50.60">
    <property type="entry name" value="FAD/NAD(P)-binding domain"/>
    <property type="match status" value="1"/>
</dbReference>
<dbReference type="GO" id="GO:0009228">
    <property type="term" value="P:thiamine biosynthetic process"/>
    <property type="evidence" value="ECO:0007669"/>
    <property type="project" value="UniProtKB-KW"/>
</dbReference>
<dbReference type="Gene3D" id="6.10.250.2840">
    <property type="match status" value="1"/>
</dbReference>
<dbReference type="GO" id="GO:0016740">
    <property type="term" value="F:transferase activity"/>
    <property type="evidence" value="ECO:0007669"/>
    <property type="project" value="UniProtKB-KW"/>
</dbReference>
<dbReference type="PANTHER" id="PTHR43422">
    <property type="entry name" value="THIAMINE THIAZOLE SYNTHASE"/>
    <property type="match status" value="1"/>
</dbReference>
<evidence type="ECO:0000256" key="5">
    <source>
        <dbReference type="ARBA" id="ARBA00023027"/>
    </source>
</evidence>
<dbReference type="RefSeq" id="XP_027189294.1">
    <property type="nucleotide sequence ID" value="XM_027333493.1"/>
</dbReference>
<evidence type="ECO:0000256" key="4">
    <source>
        <dbReference type="ARBA" id="ARBA00023004"/>
    </source>
</evidence>
<keyword evidence="1" id="KW-0808">Transferase</keyword>
<evidence type="ECO:0000313" key="7">
    <source>
        <dbReference type="RefSeq" id="XP_027189294.1"/>
    </source>
</evidence>
<reference evidence="6" key="1">
    <citation type="journal article" date="2013" name="Nat. Biotechnol.">
        <title>Draft genome sequence of chickpea (Cicer arietinum) provides a resource for trait improvement.</title>
        <authorList>
            <person name="Varshney R.K."/>
            <person name="Song C."/>
            <person name="Saxena R.K."/>
            <person name="Azam S."/>
            <person name="Yu S."/>
            <person name="Sharpe A.G."/>
            <person name="Cannon S."/>
            <person name="Baek J."/>
            <person name="Rosen B.D."/>
            <person name="Tar'an B."/>
            <person name="Millan T."/>
            <person name="Zhang X."/>
            <person name="Ramsay L.D."/>
            <person name="Iwata A."/>
            <person name="Wang Y."/>
            <person name="Nelson W."/>
            <person name="Farmer A.D."/>
            <person name="Gaur P.M."/>
            <person name="Soderlund C."/>
            <person name="Penmetsa R.V."/>
            <person name="Xu C."/>
            <person name="Bharti A.K."/>
            <person name="He W."/>
            <person name="Winter P."/>
            <person name="Zhao S."/>
            <person name="Hane J.K."/>
            <person name="Carrasquilla-Garcia N."/>
            <person name="Condie J.A."/>
            <person name="Upadhyaya H.D."/>
            <person name="Luo M.C."/>
            <person name="Thudi M."/>
            <person name="Gowda C.L."/>
            <person name="Singh N.P."/>
            <person name="Lichtenzveig J."/>
            <person name="Gali K.K."/>
            <person name="Rubio J."/>
            <person name="Nadarajan N."/>
            <person name="Dolezel J."/>
            <person name="Bansal K.C."/>
            <person name="Xu X."/>
            <person name="Edwards D."/>
            <person name="Zhang G."/>
            <person name="Kahl G."/>
            <person name="Gil J."/>
            <person name="Singh K.B."/>
            <person name="Datta S.K."/>
            <person name="Jackson S.A."/>
            <person name="Wang J."/>
            <person name="Cook D.R."/>
        </authorList>
    </citation>
    <scope>NUCLEOTIDE SEQUENCE [LARGE SCALE GENOMIC DNA]</scope>
    <source>
        <strain evidence="6">cv. CDC Frontier</strain>
    </source>
</reference>
<dbReference type="InterPro" id="IPR036188">
    <property type="entry name" value="FAD/NAD-bd_sf"/>
</dbReference>
<dbReference type="NCBIfam" id="TIGR00292">
    <property type="entry name" value="sulfide-dependent adenosine diphosphate thiazole synthase"/>
    <property type="match status" value="1"/>
</dbReference>
<keyword evidence="2" id="KW-0479">Metal-binding</keyword>